<dbReference type="InterPro" id="IPR040449">
    <property type="entry name" value="Peptidase_S66_N"/>
</dbReference>
<dbReference type="SUPFAM" id="SSF52317">
    <property type="entry name" value="Class I glutamine amidotransferase-like"/>
    <property type="match status" value="1"/>
</dbReference>
<dbReference type="Pfam" id="PF02016">
    <property type="entry name" value="Peptidase_S66"/>
    <property type="match status" value="1"/>
</dbReference>
<evidence type="ECO:0000259" key="1">
    <source>
        <dbReference type="Pfam" id="PF02016"/>
    </source>
</evidence>
<dbReference type="InterPro" id="IPR003507">
    <property type="entry name" value="S66_fam"/>
</dbReference>
<proteinExistence type="predicted"/>
<dbReference type="EMBL" id="BNJR01000007">
    <property type="protein sequence ID" value="GHP13352.1"/>
    <property type="molecule type" value="Genomic_DNA"/>
</dbReference>
<dbReference type="PANTHER" id="PTHR30237:SF5">
    <property type="entry name" value="CARBOXYPEPTIDASE VC_A0337-RELATED"/>
    <property type="match status" value="1"/>
</dbReference>
<evidence type="ECO:0000313" key="2">
    <source>
        <dbReference type="EMBL" id="GHP13352.1"/>
    </source>
</evidence>
<gene>
    <name evidence="2" type="ORF">YK48G_07770</name>
</gene>
<protein>
    <recommendedName>
        <fullName evidence="1">LD-carboxypeptidase N-terminal domain-containing protein</fullName>
    </recommendedName>
</protein>
<name>A0ABQ3VYR1_9LACO</name>
<dbReference type="PANTHER" id="PTHR30237">
    <property type="entry name" value="MURAMOYLTETRAPEPTIDE CARBOXYPEPTIDASE"/>
    <property type="match status" value="1"/>
</dbReference>
<keyword evidence="3" id="KW-1185">Reference proteome</keyword>
<sequence>MTTIGFCSPSTPITAISPIRFERARHFLISKGFRLVAGKLTGKQDFYRSGSIRERSEEVNDLIHDQAVDIIMTTIGGTNTNAILPYVDYDYLNHHPKTLIGYSDATALLLAVQTQAPKCRVLYGPALVAGFGCWLW</sequence>
<evidence type="ECO:0000313" key="3">
    <source>
        <dbReference type="Proteomes" id="UP000604765"/>
    </source>
</evidence>
<comment type="caution">
    <text evidence="2">The sequence shown here is derived from an EMBL/GenBank/DDBJ whole genome shotgun (WGS) entry which is preliminary data.</text>
</comment>
<feature type="domain" description="LD-carboxypeptidase N-terminal" evidence="1">
    <location>
        <begin position="4"/>
        <end position="116"/>
    </location>
</feature>
<dbReference type="Gene3D" id="3.40.50.10740">
    <property type="entry name" value="Class I glutamine amidotransferase-like"/>
    <property type="match status" value="1"/>
</dbReference>
<reference evidence="2 3" key="1">
    <citation type="journal article" date="2021" name="Int. J. Syst. Evol. Microbiol.">
        <title>Lentilactobacillus fungorum sp. nov., isolated from spent mushroom substrates.</title>
        <authorList>
            <person name="Tohno M."/>
            <person name="Tanizawa Y."/>
            <person name="Kojima Y."/>
            <person name="Sakamoto M."/>
            <person name="Ohkuma M."/>
            <person name="Kobayashi H."/>
        </authorList>
    </citation>
    <scope>NUCLEOTIDE SEQUENCE [LARGE SCALE GENOMIC DNA]</scope>
    <source>
        <strain evidence="2 3">YK48G</strain>
    </source>
</reference>
<dbReference type="Proteomes" id="UP000604765">
    <property type="component" value="Unassembled WGS sequence"/>
</dbReference>
<dbReference type="InterPro" id="IPR027478">
    <property type="entry name" value="LdcA_N"/>
</dbReference>
<accession>A0ABQ3VYR1</accession>
<organism evidence="2 3">
    <name type="scientific">Lentilactobacillus fungorum</name>
    <dbReference type="NCBI Taxonomy" id="2201250"/>
    <lineage>
        <taxon>Bacteria</taxon>
        <taxon>Bacillati</taxon>
        <taxon>Bacillota</taxon>
        <taxon>Bacilli</taxon>
        <taxon>Lactobacillales</taxon>
        <taxon>Lactobacillaceae</taxon>
        <taxon>Lentilactobacillus</taxon>
    </lineage>
</organism>
<dbReference type="InterPro" id="IPR029062">
    <property type="entry name" value="Class_I_gatase-like"/>
</dbReference>